<comment type="caution">
    <text evidence="1">The sequence shown here is derived from an EMBL/GenBank/DDBJ whole genome shotgun (WGS) entry which is preliminary data.</text>
</comment>
<reference evidence="1" key="2">
    <citation type="submission" date="2020-11" db="EMBL/GenBank/DDBJ databases">
        <authorList>
            <person name="McCartney M.A."/>
            <person name="Auch B."/>
            <person name="Kono T."/>
            <person name="Mallez S."/>
            <person name="Becker A."/>
            <person name="Gohl D.M."/>
            <person name="Silverstein K.A.T."/>
            <person name="Koren S."/>
            <person name="Bechman K.B."/>
            <person name="Herman A."/>
            <person name="Abrahante J.E."/>
            <person name="Garbe J."/>
        </authorList>
    </citation>
    <scope>NUCLEOTIDE SEQUENCE</scope>
    <source>
        <strain evidence="1">Duluth1</strain>
        <tissue evidence="1">Whole animal</tissue>
    </source>
</reference>
<dbReference type="EMBL" id="JAIWYP010000014">
    <property type="protein sequence ID" value="KAH3706209.1"/>
    <property type="molecule type" value="Genomic_DNA"/>
</dbReference>
<name>A0A9D3YUW0_DREPO</name>
<evidence type="ECO:0000313" key="2">
    <source>
        <dbReference type="Proteomes" id="UP000828390"/>
    </source>
</evidence>
<dbReference type="AlphaFoldDB" id="A0A9D3YUW0"/>
<proteinExistence type="predicted"/>
<dbReference type="Proteomes" id="UP000828390">
    <property type="component" value="Unassembled WGS sequence"/>
</dbReference>
<organism evidence="1 2">
    <name type="scientific">Dreissena polymorpha</name>
    <name type="common">Zebra mussel</name>
    <name type="synonym">Mytilus polymorpha</name>
    <dbReference type="NCBI Taxonomy" id="45954"/>
    <lineage>
        <taxon>Eukaryota</taxon>
        <taxon>Metazoa</taxon>
        <taxon>Spiralia</taxon>
        <taxon>Lophotrochozoa</taxon>
        <taxon>Mollusca</taxon>
        <taxon>Bivalvia</taxon>
        <taxon>Autobranchia</taxon>
        <taxon>Heteroconchia</taxon>
        <taxon>Euheterodonta</taxon>
        <taxon>Imparidentia</taxon>
        <taxon>Neoheterodontei</taxon>
        <taxon>Myida</taxon>
        <taxon>Dreissenoidea</taxon>
        <taxon>Dreissenidae</taxon>
        <taxon>Dreissena</taxon>
    </lineage>
</organism>
<sequence>MMPERTTRKGRSIDGIPSTRAAIQQHTKAGYCWGQALFPSPELPFPTNWGWVRDQDNAWVPFWTALLQASESCQELLKL</sequence>
<keyword evidence="2" id="KW-1185">Reference proteome</keyword>
<evidence type="ECO:0000313" key="1">
    <source>
        <dbReference type="EMBL" id="KAH3706209.1"/>
    </source>
</evidence>
<protein>
    <submittedName>
        <fullName evidence="1">Uncharacterized protein</fullName>
    </submittedName>
</protein>
<reference evidence="1" key="1">
    <citation type="journal article" date="2019" name="bioRxiv">
        <title>The Genome of the Zebra Mussel, Dreissena polymorpha: A Resource for Invasive Species Research.</title>
        <authorList>
            <person name="McCartney M.A."/>
            <person name="Auch B."/>
            <person name="Kono T."/>
            <person name="Mallez S."/>
            <person name="Zhang Y."/>
            <person name="Obille A."/>
            <person name="Becker A."/>
            <person name="Abrahante J.E."/>
            <person name="Garbe J."/>
            <person name="Badalamenti J.P."/>
            <person name="Herman A."/>
            <person name="Mangelson H."/>
            <person name="Liachko I."/>
            <person name="Sullivan S."/>
            <person name="Sone E.D."/>
            <person name="Koren S."/>
            <person name="Silverstein K.A.T."/>
            <person name="Beckman K.B."/>
            <person name="Gohl D.M."/>
        </authorList>
    </citation>
    <scope>NUCLEOTIDE SEQUENCE</scope>
    <source>
        <strain evidence="1">Duluth1</strain>
        <tissue evidence="1">Whole animal</tissue>
    </source>
</reference>
<accession>A0A9D3YUW0</accession>
<gene>
    <name evidence="1" type="ORF">DPMN_065590</name>
</gene>